<gene>
    <name evidence="3" type="ordered locus">FsymDg_1005</name>
</gene>
<name>F8AY11_9ACTN</name>
<dbReference type="RefSeq" id="WP_013872488.1">
    <property type="nucleotide sequence ID" value="NC_015656.1"/>
</dbReference>
<keyword evidence="3" id="KW-0326">Glycosidase</keyword>
<feature type="compositionally biased region" description="Pro residues" evidence="2">
    <location>
        <begin position="1"/>
        <end position="11"/>
    </location>
</feature>
<reference evidence="3 4" key="1">
    <citation type="submission" date="2011-05" db="EMBL/GenBank/DDBJ databases">
        <title>Complete sequence of chromosome of Frankia symbiont of Datisca glomerata.</title>
        <authorList>
            <consortium name="US DOE Joint Genome Institute"/>
            <person name="Lucas S."/>
            <person name="Han J."/>
            <person name="Lapidus A."/>
            <person name="Cheng J.-F."/>
            <person name="Goodwin L."/>
            <person name="Pitluck S."/>
            <person name="Peters L."/>
            <person name="Mikhailova N."/>
            <person name="Chertkov O."/>
            <person name="Teshima H."/>
            <person name="Han C."/>
            <person name="Tapia R."/>
            <person name="Land M."/>
            <person name="Hauser L."/>
            <person name="Kyrpides N."/>
            <person name="Ivanova N."/>
            <person name="Pagani I."/>
            <person name="Berry A."/>
            <person name="Pawlowski K."/>
            <person name="Persson T."/>
            <person name="Vanden Heuvel B."/>
            <person name="Benson D."/>
            <person name="Woyke T."/>
        </authorList>
    </citation>
    <scope>NUCLEOTIDE SEQUENCE [LARGE SCALE GENOMIC DNA]</scope>
    <source>
        <strain evidence="4">4085684</strain>
    </source>
</reference>
<evidence type="ECO:0000313" key="4">
    <source>
        <dbReference type="Proteomes" id="UP000001549"/>
    </source>
</evidence>
<dbReference type="KEGG" id="fsy:FsymDg_1005"/>
<keyword evidence="3" id="KW-0378">Hydrolase</keyword>
<feature type="binding site" evidence="1">
    <location>
        <position position="207"/>
    </location>
    <ligand>
        <name>Zn(2+)</name>
        <dbReference type="ChEBI" id="CHEBI:29105"/>
    </ligand>
</feature>
<dbReference type="SUPFAM" id="SSF48150">
    <property type="entry name" value="DNA-glycosylase"/>
    <property type="match status" value="1"/>
</dbReference>
<dbReference type="NCBIfam" id="TIGR00624">
    <property type="entry name" value="tag"/>
    <property type="match status" value="1"/>
</dbReference>
<feature type="compositionally biased region" description="Gly residues" evidence="2">
    <location>
        <begin position="19"/>
        <end position="28"/>
    </location>
</feature>
<evidence type="ECO:0000256" key="2">
    <source>
        <dbReference type="SAM" id="MobiDB-lite"/>
    </source>
</evidence>
<dbReference type="AlphaFoldDB" id="F8AY11"/>
<dbReference type="InterPro" id="IPR005019">
    <property type="entry name" value="Adenine_glyco"/>
</dbReference>
<dbReference type="InterPro" id="IPR011257">
    <property type="entry name" value="DNA_glycosylase"/>
</dbReference>
<dbReference type="GO" id="GO:0046872">
    <property type="term" value="F:metal ion binding"/>
    <property type="evidence" value="ECO:0007669"/>
    <property type="project" value="UniProtKB-KW"/>
</dbReference>
<evidence type="ECO:0000256" key="1">
    <source>
        <dbReference type="PIRSR" id="PIRSR604597-1"/>
    </source>
</evidence>
<feature type="binding site" evidence="1">
    <location>
        <position position="50"/>
    </location>
    <ligand>
        <name>Zn(2+)</name>
        <dbReference type="ChEBI" id="CHEBI:29105"/>
    </ligand>
</feature>
<dbReference type="EC" id="3.2.2.20" evidence="3"/>
<dbReference type="GO" id="GO:0008725">
    <property type="term" value="F:DNA-3-methyladenine glycosylase activity"/>
    <property type="evidence" value="ECO:0007669"/>
    <property type="project" value="UniProtKB-EC"/>
</dbReference>
<keyword evidence="4" id="KW-1185">Reference proteome</keyword>
<dbReference type="GO" id="GO:0006284">
    <property type="term" value="P:base-excision repair"/>
    <property type="evidence" value="ECO:0007669"/>
    <property type="project" value="InterPro"/>
</dbReference>
<dbReference type="eggNOG" id="COG2818">
    <property type="taxonomic scope" value="Bacteria"/>
</dbReference>
<keyword evidence="1" id="KW-0862">Zinc</keyword>
<feature type="binding site" evidence="1">
    <location>
        <position position="203"/>
    </location>
    <ligand>
        <name>Zn(2+)</name>
        <dbReference type="ChEBI" id="CHEBI:29105"/>
    </ligand>
</feature>
<proteinExistence type="predicted"/>
<evidence type="ECO:0000313" key="3">
    <source>
        <dbReference type="EMBL" id="AEH08510.1"/>
    </source>
</evidence>
<sequence length="214" mass="22555">MGDPQPAPSAPTGPDAGSGRAGAPGGAVTGPDGRPRCPWALSAPEYVSYHDDEWGRPVRDRAGLFERLSLEAFQSGLSWLTVLRKRDAFRVAFADFDPVAIAAFGPADVERLVADAGIIRNRRKILATITNARALLALDGSFEELIWSFRPVTTAVPLVTTDLPAATAESAALARELKSHGFVFVGPTTAYALMQACGLVNDHLAACAVRSLGG</sequence>
<feature type="binding site" evidence="1">
    <location>
        <position position="37"/>
    </location>
    <ligand>
        <name>Zn(2+)</name>
        <dbReference type="ChEBI" id="CHEBI:29105"/>
    </ligand>
</feature>
<keyword evidence="1" id="KW-0479">Metal-binding</keyword>
<dbReference type="HOGENOM" id="CLU_083758_0_0_11"/>
<dbReference type="PANTHER" id="PTHR30037:SF4">
    <property type="entry name" value="DNA-3-METHYLADENINE GLYCOSYLASE I"/>
    <property type="match status" value="1"/>
</dbReference>
<dbReference type="EMBL" id="CP002801">
    <property type="protein sequence ID" value="AEH08510.1"/>
    <property type="molecule type" value="Genomic_DNA"/>
</dbReference>
<organism evidence="3 4">
    <name type="scientific">Candidatus Protofrankia datiscae</name>
    <dbReference type="NCBI Taxonomy" id="2716812"/>
    <lineage>
        <taxon>Bacteria</taxon>
        <taxon>Bacillati</taxon>
        <taxon>Actinomycetota</taxon>
        <taxon>Actinomycetes</taxon>
        <taxon>Frankiales</taxon>
        <taxon>Frankiaceae</taxon>
        <taxon>Protofrankia</taxon>
    </lineage>
</organism>
<protein>
    <submittedName>
        <fullName evidence="3">DNA-3-methyladenine glycosylase I</fullName>
        <ecNumber evidence="3">3.2.2.20</ecNumber>
    </submittedName>
</protein>
<dbReference type="InterPro" id="IPR052891">
    <property type="entry name" value="DNA-3mA_glycosylase"/>
</dbReference>
<feature type="region of interest" description="Disordered" evidence="2">
    <location>
        <begin position="1"/>
        <end position="35"/>
    </location>
</feature>
<dbReference type="Proteomes" id="UP000001549">
    <property type="component" value="Chromosome"/>
</dbReference>
<dbReference type="PANTHER" id="PTHR30037">
    <property type="entry name" value="DNA-3-METHYLADENINE GLYCOSYLASE 1"/>
    <property type="match status" value="1"/>
</dbReference>
<dbReference type="Pfam" id="PF03352">
    <property type="entry name" value="Adenine_glyco"/>
    <property type="match status" value="1"/>
</dbReference>
<accession>F8AY11</accession>
<dbReference type="Gene3D" id="1.10.340.30">
    <property type="entry name" value="Hypothetical protein, domain 2"/>
    <property type="match status" value="1"/>
</dbReference>
<dbReference type="InterPro" id="IPR004597">
    <property type="entry name" value="Tag"/>
</dbReference>
<dbReference type="STRING" id="656024.FsymDg_1005"/>